<dbReference type="Proteomes" id="UP000305848">
    <property type="component" value="Unassembled WGS sequence"/>
</dbReference>
<evidence type="ECO:0000313" key="3">
    <source>
        <dbReference type="Proteomes" id="UP000305848"/>
    </source>
</evidence>
<feature type="signal peptide" evidence="1">
    <location>
        <begin position="1"/>
        <end position="19"/>
    </location>
</feature>
<comment type="caution">
    <text evidence="2">The sequence shown here is derived from an EMBL/GenBank/DDBJ whole genome shotgun (WGS) entry which is preliminary data.</text>
</comment>
<name>A0A4U3L9K9_9BACT</name>
<evidence type="ECO:0000313" key="2">
    <source>
        <dbReference type="EMBL" id="TKK71800.1"/>
    </source>
</evidence>
<dbReference type="EMBL" id="SZQL01000001">
    <property type="protein sequence ID" value="TKK71800.1"/>
    <property type="molecule type" value="Genomic_DNA"/>
</dbReference>
<organism evidence="2 3">
    <name type="scientific">Ilyomonas limi</name>
    <dbReference type="NCBI Taxonomy" id="2575867"/>
    <lineage>
        <taxon>Bacteria</taxon>
        <taxon>Pseudomonadati</taxon>
        <taxon>Bacteroidota</taxon>
        <taxon>Chitinophagia</taxon>
        <taxon>Chitinophagales</taxon>
        <taxon>Chitinophagaceae</taxon>
        <taxon>Ilyomonas</taxon>
    </lineage>
</organism>
<gene>
    <name evidence="2" type="ORF">FC093_01920</name>
</gene>
<dbReference type="AlphaFoldDB" id="A0A4U3L9K9"/>
<feature type="chain" id="PRO_5020701443" description="T9SS type A sorting domain-containing protein" evidence="1">
    <location>
        <begin position="20"/>
        <end position="123"/>
    </location>
</feature>
<keyword evidence="1" id="KW-0732">Signal</keyword>
<evidence type="ECO:0000256" key="1">
    <source>
        <dbReference type="SAM" id="SignalP"/>
    </source>
</evidence>
<sequence>MKKLFIIAACIATTLCSFANPATGKKKMQQTMAPTLNATVVTTGTKVIVTAISELPDAIDVTMQDEQGNEVYEGKLVKGEYAQSAVFNLEQLGEGTYSIVLQTGNDKFEKKIAINTTKQLTVE</sequence>
<accession>A0A4U3L9K9</accession>
<evidence type="ECO:0008006" key="4">
    <source>
        <dbReference type="Google" id="ProtNLM"/>
    </source>
</evidence>
<proteinExistence type="predicted"/>
<protein>
    <recommendedName>
        <fullName evidence="4">T9SS type A sorting domain-containing protein</fullName>
    </recommendedName>
</protein>
<keyword evidence="3" id="KW-1185">Reference proteome</keyword>
<dbReference type="OrthoDB" id="963434at2"/>
<dbReference type="RefSeq" id="WP_137260040.1">
    <property type="nucleotide sequence ID" value="NZ_SZQL01000001.1"/>
</dbReference>
<reference evidence="2 3" key="1">
    <citation type="submission" date="2019-05" db="EMBL/GenBank/DDBJ databases">
        <title>Panacibacter sp. strain 17mud1-8 Genome sequencing and assembly.</title>
        <authorList>
            <person name="Chhetri G."/>
        </authorList>
    </citation>
    <scope>NUCLEOTIDE SEQUENCE [LARGE SCALE GENOMIC DNA]</scope>
    <source>
        <strain evidence="2 3">17mud1-8</strain>
    </source>
</reference>